<feature type="transmembrane region" description="Helical" evidence="7">
    <location>
        <begin position="320"/>
        <end position="340"/>
    </location>
</feature>
<keyword evidence="6 7" id="KW-0472">Membrane</keyword>
<protein>
    <submittedName>
        <fullName evidence="9">MFS transporter</fullName>
    </submittedName>
</protein>
<accession>A0ABP4TN22</accession>
<dbReference type="InterPro" id="IPR011701">
    <property type="entry name" value="MFS"/>
</dbReference>
<reference evidence="10" key="1">
    <citation type="journal article" date="2019" name="Int. J. Syst. Evol. Microbiol.">
        <title>The Global Catalogue of Microorganisms (GCM) 10K type strain sequencing project: providing services to taxonomists for standard genome sequencing and annotation.</title>
        <authorList>
            <consortium name="The Broad Institute Genomics Platform"/>
            <consortium name="The Broad Institute Genome Sequencing Center for Infectious Disease"/>
            <person name="Wu L."/>
            <person name="Ma J."/>
        </authorList>
    </citation>
    <scope>NUCLEOTIDE SEQUENCE [LARGE SCALE GENOMIC DNA]</scope>
    <source>
        <strain evidence="10">JCM 16001</strain>
    </source>
</reference>
<dbReference type="EMBL" id="BAAAQF010000022">
    <property type="protein sequence ID" value="GAA1690633.1"/>
    <property type="molecule type" value="Genomic_DNA"/>
</dbReference>
<evidence type="ECO:0000256" key="5">
    <source>
        <dbReference type="ARBA" id="ARBA00022989"/>
    </source>
</evidence>
<evidence type="ECO:0000259" key="8">
    <source>
        <dbReference type="PROSITE" id="PS50850"/>
    </source>
</evidence>
<feature type="transmembrane region" description="Helical" evidence="7">
    <location>
        <begin position="49"/>
        <end position="71"/>
    </location>
</feature>
<sequence length="430" mass="43856">MSAVAALPETLAPPRARPWRTLFAVMFFTSWAGNQFSPLLLLYQERQHYSTAAVNGFLGVYVLGLVPAFLLSGALSDRYGRRPVMFAGVVAAVAASTALAFGESGALMICVGRFLAGVTVGTATCVGTAWMKELSQWPHDPGADTGAGARRATLAFSIGSAAGAVVAGLIAQWGPWPEQLPFVIHAALTLPFAWLVLRAPETATTGGVPGPLRAQLRVPAAGHRRFTRVVLVGGPWVFAASAIGYGYLPVLVADATGGWGIAYATLLTALALAASAAVQPLAKHIDRDDSARGLLAGLATIVAGVVLAAAAAHWQSWPVGVAAALLAGAGMGTAMVSGLLEVQRIAAPQDLAGLTGVFYAVSYLGFASPALLAAVAAATGAPAPVLLLAVAALGVGCAVLLALRYRRYLPGVARPSRPAAAEAEPVRSGV</sequence>
<evidence type="ECO:0000256" key="4">
    <source>
        <dbReference type="ARBA" id="ARBA00022692"/>
    </source>
</evidence>
<evidence type="ECO:0000256" key="7">
    <source>
        <dbReference type="SAM" id="Phobius"/>
    </source>
</evidence>
<keyword evidence="2" id="KW-0813">Transport</keyword>
<dbReference type="PROSITE" id="PS00216">
    <property type="entry name" value="SUGAR_TRANSPORT_1"/>
    <property type="match status" value="1"/>
</dbReference>
<dbReference type="Proteomes" id="UP001499851">
    <property type="component" value="Unassembled WGS sequence"/>
</dbReference>
<feature type="transmembrane region" description="Helical" evidence="7">
    <location>
        <begin position="294"/>
        <end position="314"/>
    </location>
</feature>
<organism evidence="9 10">
    <name type="scientific">Glycomyces endophyticus</name>
    <dbReference type="NCBI Taxonomy" id="480996"/>
    <lineage>
        <taxon>Bacteria</taxon>
        <taxon>Bacillati</taxon>
        <taxon>Actinomycetota</taxon>
        <taxon>Actinomycetes</taxon>
        <taxon>Glycomycetales</taxon>
        <taxon>Glycomycetaceae</taxon>
        <taxon>Glycomyces</taxon>
    </lineage>
</organism>
<keyword evidence="10" id="KW-1185">Reference proteome</keyword>
<evidence type="ECO:0000313" key="9">
    <source>
        <dbReference type="EMBL" id="GAA1690633.1"/>
    </source>
</evidence>
<feature type="transmembrane region" description="Helical" evidence="7">
    <location>
        <begin position="179"/>
        <end position="197"/>
    </location>
</feature>
<keyword evidence="3" id="KW-1003">Cell membrane</keyword>
<dbReference type="InterPro" id="IPR005829">
    <property type="entry name" value="Sugar_transporter_CS"/>
</dbReference>
<dbReference type="InterPro" id="IPR036259">
    <property type="entry name" value="MFS_trans_sf"/>
</dbReference>
<dbReference type="SUPFAM" id="SSF103473">
    <property type="entry name" value="MFS general substrate transporter"/>
    <property type="match status" value="1"/>
</dbReference>
<evidence type="ECO:0000256" key="1">
    <source>
        <dbReference type="ARBA" id="ARBA00004651"/>
    </source>
</evidence>
<keyword evidence="4 7" id="KW-0812">Transmembrane</keyword>
<feature type="transmembrane region" description="Helical" evidence="7">
    <location>
        <begin position="229"/>
        <end position="248"/>
    </location>
</feature>
<name>A0ABP4TN22_9ACTN</name>
<feature type="transmembrane region" description="Helical" evidence="7">
    <location>
        <begin position="21"/>
        <end position="43"/>
    </location>
</feature>
<dbReference type="PANTHER" id="PTHR23517:SF3">
    <property type="entry name" value="INTEGRAL MEMBRANE TRANSPORT PROTEIN"/>
    <property type="match status" value="1"/>
</dbReference>
<dbReference type="InterPro" id="IPR020846">
    <property type="entry name" value="MFS_dom"/>
</dbReference>
<feature type="transmembrane region" description="Helical" evidence="7">
    <location>
        <begin position="106"/>
        <end position="131"/>
    </location>
</feature>
<dbReference type="Pfam" id="PF07690">
    <property type="entry name" value="MFS_1"/>
    <property type="match status" value="1"/>
</dbReference>
<dbReference type="PANTHER" id="PTHR23517">
    <property type="entry name" value="RESISTANCE PROTEIN MDTM, PUTATIVE-RELATED-RELATED"/>
    <property type="match status" value="1"/>
</dbReference>
<proteinExistence type="predicted"/>
<feature type="transmembrane region" description="Helical" evidence="7">
    <location>
        <begin position="152"/>
        <end position="173"/>
    </location>
</feature>
<evidence type="ECO:0000256" key="3">
    <source>
        <dbReference type="ARBA" id="ARBA00022475"/>
    </source>
</evidence>
<feature type="transmembrane region" description="Helical" evidence="7">
    <location>
        <begin position="260"/>
        <end position="282"/>
    </location>
</feature>
<feature type="transmembrane region" description="Helical" evidence="7">
    <location>
        <begin position="83"/>
        <end position="100"/>
    </location>
</feature>
<dbReference type="InterPro" id="IPR050171">
    <property type="entry name" value="MFS_Transporters"/>
</dbReference>
<dbReference type="Gene3D" id="1.20.1250.20">
    <property type="entry name" value="MFS general substrate transporter like domains"/>
    <property type="match status" value="1"/>
</dbReference>
<feature type="transmembrane region" description="Helical" evidence="7">
    <location>
        <begin position="383"/>
        <end position="403"/>
    </location>
</feature>
<dbReference type="RefSeq" id="WP_344490909.1">
    <property type="nucleotide sequence ID" value="NZ_BAAAQF010000022.1"/>
</dbReference>
<comment type="caution">
    <text evidence="9">The sequence shown here is derived from an EMBL/GenBank/DDBJ whole genome shotgun (WGS) entry which is preliminary data.</text>
</comment>
<evidence type="ECO:0000256" key="6">
    <source>
        <dbReference type="ARBA" id="ARBA00023136"/>
    </source>
</evidence>
<feature type="transmembrane region" description="Helical" evidence="7">
    <location>
        <begin position="352"/>
        <end position="377"/>
    </location>
</feature>
<evidence type="ECO:0000256" key="2">
    <source>
        <dbReference type="ARBA" id="ARBA00022448"/>
    </source>
</evidence>
<keyword evidence="5 7" id="KW-1133">Transmembrane helix</keyword>
<comment type="subcellular location">
    <subcellularLocation>
        <location evidence="1">Cell membrane</location>
        <topology evidence="1">Multi-pass membrane protein</topology>
    </subcellularLocation>
</comment>
<evidence type="ECO:0000313" key="10">
    <source>
        <dbReference type="Proteomes" id="UP001499851"/>
    </source>
</evidence>
<gene>
    <name evidence="9" type="ORF">GCM10009830_42900</name>
</gene>
<dbReference type="PROSITE" id="PS50850">
    <property type="entry name" value="MFS"/>
    <property type="match status" value="1"/>
</dbReference>
<feature type="domain" description="Major facilitator superfamily (MFS) profile" evidence="8">
    <location>
        <begin position="1"/>
        <end position="406"/>
    </location>
</feature>